<dbReference type="InterPro" id="IPR052158">
    <property type="entry name" value="INH-QAR"/>
</dbReference>
<sequence>MRSVVVLGYRGVQALDVVGPCDVFTAATGVLRGQGREDGYAVSVVSRGGAPIATGTGLELAARPLPDPRRPVDTLVLPGGFGVDEARSDPELIGWLRLAAEHARRTVSVCTGAFLAAQAGLVDGCAVTTHWAFADRLAAEFPSVTVDPNPIFVRSSDRVWTAAGVTAGIDLALALVEDDVGTDVAQTIARWLVMYLRRPGGQTQFAAPQLRSPTGYLARSVPQDLRLTAEEYPCRSRSCSTRASPRWTSSAPTTCCATCPAPRCGSSGTNPARSPPTPGCCWSAPPTRSTRPRHRTSCWCRAG</sequence>
<keyword evidence="4" id="KW-1185">Reference proteome</keyword>
<dbReference type="GO" id="GO:0006355">
    <property type="term" value="P:regulation of DNA-templated transcription"/>
    <property type="evidence" value="ECO:0007669"/>
    <property type="project" value="TreeGrafter"/>
</dbReference>
<dbReference type="CDD" id="cd03137">
    <property type="entry name" value="GATase1_AraC_1"/>
    <property type="match status" value="1"/>
</dbReference>
<proteinExistence type="predicted"/>
<dbReference type="PANTHER" id="PTHR43130:SF3">
    <property type="entry name" value="HTH-TYPE TRANSCRIPTIONAL REGULATOR RV1931C"/>
    <property type="match status" value="1"/>
</dbReference>
<dbReference type="AlphaFoldDB" id="K5BKN4"/>
<reference evidence="3 4" key="1">
    <citation type="journal article" date="2012" name="J. Bacteriol.">
        <title>Genome sequence of Mycobacterium hassiacum DSM 44199, a rare source of heat-stable mycobacterial proteins.</title>
        <authorList>
            <person name="Tiago I."/>
            <person name="Maranha A."/>
            <person name="Mendes V."/>
            <person name="Alarico S."/>
            <person name="Moynihan P.J."/>
            <person name="Clarke A.J."/>
            <person name="Macedo-Ribeiro S."/>
            <person name="Pereira P.J."/>
            <person name="Empadinhas N."/>
        </authorList>
    </citation>
    <scope>NUCLEOTIDE SEQUENCE [LARGE SCALE GENOMIC DNA]</scope>
    <source>
        <strain evidence="4">DSM 44199 / CIP 105218 / JCM 12690 / 3849</strain>
    </source>
</reference>
<dbReference type="InterPro" id="IPR002818">
    <property type="entry name" value="DJ-1/PfpI"/>
</dbReference>
<dbReference type="InterPro" id="IPR029062">
    <property type="entry name" value="Class_I_gatase-like"/>
</dbReference>
<dbReference type="PANTHER" id="PTHR43130">
    <property type="entry name" value="ARAC-FAMILY TRANSCRIPTIONAL REGULATOR"/>
    <property type="match status" value="1"/>
</dbReference>
<feature type="domain" description="DJ-1/PfpI" evidence="2">
    <location>
        <begin position="3"/>
        <end position="177"/>
    </location>
</feature>
<dbReference type="SUPFAM" id="SSF52317">
    <property type="entry name" value="Class I glutamine amidotransferase-like"/>
    <property type="match status" value="1"/>
</dbReference>
<protein>
    <submittedName>
        <fullName evidence="3">DJ-1/PfpI family protein</fullName>
    </submittedName>
</protein>
<dbReference type="Pfam" id="PF01965">
    <property type="entry name" value="DJ-1_PfpI"/>
    <property type="match status" value="1"/>
</dbReference>
<dbReference type="eggNOG" id="COG4977">
    <property type="taxonomic scope" value="Bacteria"/>
</dbReference>
<name>K5BKN4_MYCHD</name>
<evidence type="ECO:0000313" key="4">
    <source>
        <dbReference type="Proteomes" id="UP000006265"/>
    </source>
</evidence>
<dbReference type="Proteomes" id="UP000006265">
    <property type="component" value="Unassembled WGS sequence"/>
</dbReference>
<organism evidence="3 4">
    <name type="scientific">Mycolicibacterium hassiacum (strain DSM 44199 / CIP 105218 / JCM 12690 / 3849)</name>
    <name type="common">Mycobacterium hassiacum</name>
    <dbReference type="NCBI Taxonomy" id="1122247"/>
    <lineage>
        <taxon>Bacteria</taxon>
        <taxon>Bacillati</taxon>
        <taxon>Actinomycetota</taxon>
        <taxon>Actinomycetes</taxon>
        <taxon>Mycobacteriales</taxon>
        <taxon>Mycobacteriaceae</taxon>
        <taxon>Mycolicibacterium</taxon>
    </lineage>
</organism>
<dbReference type="Gene3D" id="3.40.50.880">
    <property type="match status" value="1"/>
</dbReference>
<evidence type="ECO:0000259" key="2">
    <source>
        <dbReference type="Pfam" id="PF01965"/>
    </source>
</evidence>
<evidence type="ECO:0000256" key="1">
    <source>
        <dbReference type="SAM" id="MobiDB-lite"/>
    </source>
</evidence>
<dbReference type="EMBL" id="AMRA01000022">
    <property type="protein sequence ID" value="EKF25169.1"/>
    <property type="molecule type" value="Genomic_DNA"/>
</dbReference>
<dbReference type="PATRIC" id="fig|1122247.3.peg.768"/>
<comment type="caution">
    <text evidence="3">The sequence shown here is derived from an EMBL/GenBank/DDBJ whole genome shotgun (WGS) entry which is preliminary data.</text>
</comment>
<feature type="region of interest" description="Disordered" evidence="1">
    <location>
        <begin position="267"/>
        <end position="295"/>
    </location>
</feature>
<gene>
    <name evidence="3" type="ORF">C731_0801</name>
</gene>
<accession>K5BKN4</accession>
<evidence type="ECO:0000313" key="3">
    <source>
        <dbReference type="EMBL" id="EKF25169.1"/>
    </source>
</evidence>